<protein>
    <submittedName>
        <fullName evidence="1">Uncharacterized protein</fullName>
    </submittedName>
</protein>
<evidence type="ECO:0000313" key="1">
    <source>
        <dbReference type="EMBL" id="RNM01860.1"/>
    </source>
</evidence>
<dbReference type="RefSeq" id="WP_123238812.1">
    <property type="nucleotide sequence ID" value="NZ_JAAHBY010000001.1"/>
</dbReference>
<proteinExistence type="predicted"/>
<sequence>MSLTPPPRNPARQPSLFSTEAADPSLADLAGLLAGPGDVGRMGGTARLAVVVDAAWRVHVLVAELAARGIPASWEPTGDGRHLVRTAYATTLAPLARAWLRGTAKRPPAGFHLNGRRLRLWVAAAGAADPAGFLLRLGAGDEECWPPVRAALAVVGLPGAFVEPGEGGPAYRIAGRRRLARLVELVGERPAAAPAAGWPGAGG</sequence>
<accession>A0ABX9WMF9</accession>
<dbReference type="Proteomes" id="UP000280698">
    <property type="component" value="Unassembled WGS sequence"/>
</dbReference>
<gene>
    <name evidence="1" type="ORF">EFE23_00295</name>
</gene>
<reference evidence="1 2" key="1">
    <citation type="submission" date="2018-11" db="EMBL/GenBank/DDBJ databases">
        <title>Micromonospora sp. PPF5-17, a new actinomycetes isolated from a hot spring soil.</title>
        <authorList>
            <person name="Thawai C."/>
        </authorList>
    </citation>
    <scope>NUCLEOTIDE SEQUENCE [LARGE SCALE GENOMIC DNA]</scope>
    <source>
        <strain evidence="1 2">PPF5-17</strain>
    </source>
</reference>
<organism evidence="1 2">
    <name type="scientific">Micromonospora solifontis</name>
    <dbReference type="NCBI Taxonomy" id="2487138"/>
    <lineage>
        <taxon>Bacteria</taxon>
        <taxon>Bacillati</taxon>
        <taxon>Actinomycetota</taxon>
        <taxon>Actinomycetes</taxon>
        <taxon>Micromonosporales</taxon>
        <taxon>Micromonosporaceae</taxon>
        <taxon>Micromonospora</taxon>
    </lineage>
</organism>
<dbReference type="EMBL" id="RJLN01000001">
    <property type="protein sequence ID" value="RNM01860.1"/>
    <property type="molecule type" value="Genomic_DNA"/>
</dbReference>
<comment type="caution">
    <text evidence="1">The sequence shown here is derived from an EMBL/GenBank/DDBJ whole genome shotgun (WGS) entry which is preliminary data.</text>
</comment>
<evidence type="ECO:0000313" key="2">
    <source>
        <dbReference type="Proteomes" id="UP000280698"/>
    </source>
</evidence>
<name>A0ABX9WMF9_9ACTN</name>
<keyword evidence="2" id="KW-1185">Reference proteome</keyword>